<keyword evidence="1" id="KW-1133">Transmembrane helix</keyword>
<organism evidence="2 3">
    <name type="scientific">Cellulomonas humilata</name>
    <dbReference type="NCBI Taxonomy" id="144055"/>
    <lineage>
        <taxon>Bacteria</taxon>
        <taxon>Bacillati</taxon>
        <taxon>Actinomycetota</taxon>
        <taxon>Actinomycetes</taxon>
        <taxon>Micrococcales</taxon>
        <taxon>Cellulomonadaceae</taxon>
        <taxon>Cellulomonas</taxon>
    </lineage>
</organism>
<accession>A0A7Y6A251</accession>
<protein>
    <recommendedName>
        <fullName evidence="4">Histidinol dehydrogenase</fullName>
    </recommendedName>
</protein>
<dbReference type="AlphaFoldDB" id="A0A7Y6A251"/>
<dbReference type="EMBL" id="JABMCI010000059">
    <property type="protein sequence ID" value="NUU17104.1"/>
    <property type="molecule type" value="Genomic_DNA"/>
</dbReference>
<proteinExistence type="predicted"/>
<keyword evidence="1" id="KW-0472">Membrane</keyword>
<feature type="transmembrane region" description="Helical" evidence="1">
    <location>
        <begin position="94"/>
        <end position="115"/>
    </location>
</feature>
<gene>
    <name evidence="2" type="ORF">HP550_07555</name>
</gene>
<sequence>MQRLSAGATGTVVAALLLGAVVGTLGTVMHRSIEPWGVVVCLALAFVAAVTARAWAGLVALAGYAVGLVVSVQVLSQSGPGGDVLVPDDQGIGWVWVLGSIVVTIVAGVLPGRLFDDRPRAPRPHPVSADADGPDAAP</sequence>
<feature type="transmembrane region" description="Helical" evidence="1">
    <location>
        <begin position="55"/>
        <end position="74"/>
    </location>
</feature>
<dbReference type="Proteomes" id="UP000565724">
    <property type="component" value="Unassembled WGS sequence"/>
</dbReference>
<reference evidence="2 3" key="1">
    <citation type="submission" date="2020-05" db="EMBL/GenBank/DDBJ databases">
        <title>Genome Sequencing of Type Strains.</title>
        <authorList>
            <person name="Lemaire J.F."/>
            <person name="Inderbitzin P."/>
            <person name="Gregorio O.A."/>
            <person name="Collins S.B."/>
            <person name="Wespe N."/>
            <person name="Knight-Connoni V."/>
        </authorList>
    </citation>
    <scope>NUCLEOTIDE SEQUENCE [LARGE SCALE GENOMIC DNA]</scope>
    <source>
        <strain evidence="2 3">ATCC 25174</strain>
    </source>
</reference>
<name>A0A7Y6A251_9CELL</name>
<evidence type="ECO:0008006" key="4">
    <source>
        <dbReference type="Google" id="ProtNLM"/>
    </source>
</evidence>
<keyword evidence="1" id="KW-0812">Transmembrane</keyword>
<dbReference type="RefSeq" id="WP_175346978.1">
    <property type="nucleotide sequence ID" value="NZ_JABMCI010000059.1"/>
</dbReference>
<keyword evidence="3" id="KW-1185">Reference proteome</keyword>
<evidence type="ECO:0000256" key="1">
    <source>
        <dbReference type="SAM" id="Phobius"/>
    </source>
</evidence>
<evidence type="ECO:0000313" key="2">
    <source>
        <dbReference type="EMBL" id="NUU17104.1"/>
    </source>
</evidence>
<feature type="transmembrane region" description="Helical" evidence="1">
    <location>
        <begin position="33"/>
        <end position="50"/>
    </location>
</feature>
<evidence type="ECO:0000313" key="3">
    <source>
        <dbReference type="Proteomes" id="UP000565724"/>
    </source>
</evidence>
<comment type="caution">
    <text evidence="2">The sequence shown here is derived from an EMBL/GenBank/DDBJ whole genome shotgun (WGS) entry which is preliminary data.</text>
</comment>